<proteinExistence type="predicted"/>
<dbReference type="PANTHER" id="PTHR43322:SF6">
    <property type="entry name" value="1-DEOXY-D-XYLULOSE-5-PHOSPHATE SYNTHASE"/>
    <property type="match status" value="1"/>
</dbReference>
<evidence type="ECO:0000256" key="4">
    <source>
        <dbReference type="ARBA" id="ARBA00022679"/>
    </source>
</evidence>
<evidence type="ECO:0000256" key="1">
    <source>
        <dbReference type="ARBA" id="ARBA00001946"/>
    </source>
</evidence>
<name>A0A9Q0H4Q8_9MAGN</name>
<keyword evidence="5" id="KW-0786">Thiamine pyrophosphate</keyword>
<keyword evidence="7" id="KW-1185">Reference proteome</keyword>
<dbReference type="InterPro" id="IPR049557">
    <property type="entry name" value="Transketolase_CS"/>
</dbReference>
<keyword evidence="4" id="KW-0808">Transferase</keyword>
<dbReference type="EMBL" id="JAMYWD010000010">
    <property type="protein sequence ID" value="KAJ4959578.1"/>
    <property type="molecule type" value="Genomic_DNA"/>
</dbReference>
<evidence type="ECO:0000256" key="2">
    <source>
        <dbReference type="ARBA" id="ARBA00001964"/>
    </source>
</evidence>
<comment type="cofactor">
    <cofactor evidence="1">
        <name>Mg(2+)</name>
        <dbReference type="ChEBI" id="CHEBI:18420"/>
    </cofactor>
</comment>
<reference evidence="6" key="1">
    <citation type="journal article" date="2023" name="Plant J.">
        <title>The genome of the king protea, Protea cynaroides.</title>
        <authorList>
            <person name="Chang J."/>
            <person name="Duong T.A."/>
            <person name="Schoeman C."/>
            <person name="Ma X."/>
            <person name="Roodt D."/>
            <person name="Barker N."/>
            <person name="Li Z."/>
            <person name="Van de Peer Y."/>
            <person name="Mizrachi E."/>
        </authorList>
    </citation>
    <scope>NUCLEOTIDE SEQUENCE</scope>
    <source>
        <tissue evidence="6">Young leaves</tissue>
    </source>
</reference>
<dbReference type="Pfam" id="PF13292">
    <property type="entry name" value="DXP_synthase_N"/>
    <property type="match status" value="1"/>
</dbReference>
<dbReference type="OrthoDB" id="1435295at2759"/>
<dbReference type="GO" id="GO:0008661">
    <property type="term" value="F:1-deoxy-D-xylulose-5-phosphate synthase activity"/>
    <property type="evidence" value="ECO:0007669"/>
    <property type="project" value="InterPro"/>
</dbReference>
<accession>A0A9Q0H4Q8</accession>
<dbReference type="PANTHER" id="PTHR43322">
    <property type="entry name" value="1-D-DEOXYXYLULOSE 5-PHOSPHATE SYNTHASE-RELATED"/>
    <property type="match status" value="1"/>
</dbReference>
<evidence type="ECO:0000313" key="7">
    <source>
        <dbReference type="Proteomes" id="UP001141806"/>
    </source>
</evidence>
<comment type="subunit">
    <text evidence="3">Homodimer.</text>
</comment>
<dbReference type="GO" id="GO:0016114">
    <property type="term" value="P:terpenoid biosynthetic process"/>
    <property type="evidence" value="ECO:0007669"/>
    <property type="project" value="InterPro"/>
</dbReference>
<evidence type="ECO:0000256" key="5">
    <source>
        <dbReference type="ARBA" id="ARBA00023052"/>
    </source>
</evidence>
<protein>
    <submittedName>
        <fullName evidence="6">Uncharacterized protein</fullName>
    </submittedName>
</protein>
<comment type="cofactor">
    <cofactor evidence="2">
        <name>thiamine diphosphate</name>
        <dbReference type="ChEBI" id="CHEBI:58937"/>
    </cofactor>
</comment>
<dbReference type="AlphaFoldDB" id="A0A9Q0H4Q8"/>
<dbReference type="InterPro" id="IPR005477">
    <property type="entry name" value="Dxylulose-5-P_synthase"/>
</dbReference>
<comment type="caution">
    <text evidence="6">The sequence shown here is derived from an EMBL/GenBank/DDBJ whole genome shotgun (WGS) entry which is preliminary data.</text>
</comment>
<evidence type="ECO:0000256" key="3">
    <source>
        <dbReference type="ARBA" id="ARBA00011738"/>
    </source>
</evidence>
<dbReference type="PROSITE" id="PS00801">
    <property type="entry name" value="TRANSKETOLASE_1"/>
    <property type="match status" value="1"/>
</dbReference>
<dbReference type="Proteomes" id="UP001141806">
    <property type="component" value="Unassembled WGS sequence"/>
</dbReference>
<dbReference type="Gene3D" id="3.40.50.970">
    <property type="match status" value="1"/>
</dbReference>
<evidence type="ECO:0000313" key="6">
    <source>
        <dbReference type="EMBL" id="KAJ4959578.1"/>
    </source>
</evidence>
<gene>
    <name evidence="6" type="ORF">NE237_026689</name>
</gene>
<organism evidence="6 7">
    <name type="scientific">Protea cynaroides</name>
    <dbReference type="NCBI Taxonomy" id="273540"/>
    <lineage>
        <taxon>Eukaryota</taxon>
        <taxon>Viridiplantae</taxon>
        <taxon>Streptophyta</taxon>
        <taxon>Embryophyta</taxon>
        <taxon>Tracheophyta</taxon>
        <taxon>Spermatophyta</taxon>
        <taxon>Magnoliopsida</taxon>
        <taxon>Proteales</taxon>
        <taxon>Proteaceae</taxon>
        <taxon>Protea</taxon>
    </lineage>
</organism>
<sequence>MASSGCLMQSVHLSLDFPNDSSLKLLAAPANSRRQHKHMLRRVMVNLYDNSKGNTEKESQQKDCLKAMRTLNYSGDKPSTPIMDTINYPIHMKNLSIKDLEMLADELRQEIVFTVSKSGGHLSSNLGVVD</sequence>